<dbReference type="PANTHER" id="PTHR33406:SF11">
    <property type="entry name" value="MEMBRANE PROTEIN SCO6666-RELATED"/>
    <property type="match status" value="1"/>
</dbReference>
<protein>
    <submittedName>
        <fullName evidence="9">MMPL family transporter</fullName>
    </submittedName>
</protein>
<dbReference type="EMBL" id="JBHSXS010000053">
    <property type="protein sequence ID" value="MFC6886415.1"/>
    <property type="molecule type" value="Genomic_DNA"/>
</dbReference>
<feature type="transmembrane region" description="Helical" evidence="7">
    <location>
        <begin position="330"/>
        <end position="356"/>
    </location>
</feature>
<evidence type="ECO:0000256" key="2">
    <source>
        <dbReference type="ARBA" id="ARBA00010157"/>
    </source>
</evidence>
<evidence type="ECO:0000256" key="1">
    <source>
        <dbReference type="ARBA" id="ARBA00004651"/>
    </source>
</evidence>
<keyword evidence="6 7" id="KW-0472">Membrane</keyword>
<evidence type="ECO:0000256" key="4">
    <source>
        <dbReference type="ARBA" id="ARBA00022692"/>
    </source>
</evidence>
<comment type="caution">
    <text evidence="9">The sequence shown here is derived from an EMBL/GenBank/DDBJ whole genome shotgun (WGS) entry which is preliminary data.</text>
</comment>
<dbReference type="Pfam" id="PF03176">
    <property type="entry name" value="MMPL"/>
    <property type="match status" value="2"/>
</dbReference>
<feature type="transmembrane region" description="Helical" evidence="7">
    <location>
        <begin position="255"/>
        <end position="279"/>
    </location>
</feature>
<evidence type="ECO:0000259" key="8">
    <source>
        <dbReference type="Pfam" id="PF03176"/>
    </source>
</evidence>
<comment type="similarity">
    <text evidence="2">Belongs to the resistance-nodulation-cell division (RND) (TC 2.A.6) family. MmpL subfamily.</text>
</comment>
<feature type="transmembrane region" description="Helical" evidence="7">
    <location>
        <begin position="39"/>
        <end position="59"/>
    </location>
</feature>
<feature type="transmembrane region" description="Helical" evidence="7">
    <location>
        <begin position="291"/>
        <end position="324"/>
    </location>
</feature>
<dbReference type="RefSeq" id="WP_378064094.1">
    <property type="nucleotide sequence ID" value="NZ_JBHSXS010000053.1"/>
</dbReference>
<feature type="transmembrane region" description="Helical" evidence="7">
    <location>
        <begin position="664"/>
        <end position="683"/>
    </location>
</feature>
<keyword evidence="4 7" id="KW-0812">Transmembrane</keyword>
<evidence type="ECO:0000256" key="5">
    <source>
        <dbReference type="ARBA" id="ARBA00022989"/>
    </source>
</evidence>
<dbReference type="InterPro" id="IPR050545">
    <property type="entry name" value="Mycobact_MmpL"/>
</dbReference>
<dbReference type="SUPFAM" id="SSF82866">
    <property type="entry name" value="Multidrug efflux transporter AcrB transmembrane domain"/>
    <property type="match status" value="2"/>
</dbReference>
<evidence type="ECO:0000256" key="7">
    <source>
        <dbReference type="SAM" id="Phobius"/>
    </source>
</evidence>
<feature type="transmembrane region" description="Helical" evidence="7">
    <location>
        <begin position="577"/>
        <end position="594"/>
    </location>
</feature>
<comment type="subcellular location">
    <subcellularLocation>
        <location evidence="1">Cell membrane</location>
        <topology evidence="1">Multi-pass membrane protein</topology>
    </subcellularLocation>
</comment>
<feature type="transmembrane region" description="Helical" evidence="7">
    <location>
        <begin position="614"/>
        <end position="637"/>
    </location>
</feature>
<feature type="domain" description="Membrane transport protein MMPL" evidence="8">
    <location>
        <begin position="507"/>
        <end position="724"/>
    </location>
</feature>
<evidence type="ECO:0000313" key="10">
    <source>
        <dbReference type="Proteomes" id="UP001596380"/>
    </source>
</evidence>
<keyword evidence="10" id="KW-1185">Reference proteome</keyword>
<dbReference type="PANTHER" id="PTHR33406">
    <property type="entry name" value="MEMBRANE PROTEIN MJ1562-RELATED"/>
    <property type="match status" value="1"/>
</dbReference>
<gene>
    <name evidence="9" type="ORF">ACFQKB_42110</name>
</gene>
<feature type="transmembrane region" description="Helical" evidence="7">
    <location>
        <begin position="549"/>
        <end position="570"/>
    </location>
</feature>
<keyword evidence="5 7" id="KW-1133">Transmembrane helix</keyword>
<proteinExistence type="inferred from homology"/>
<keyword evidence="3" id="KW-1003">Cell membrane</keyword>
<feature type="transmembrane region" description="Helical" evidence="7">
    <location>
        <begin position="208"/>
        <end position="235"/>
    </location>
</feature>
<evidence type="ECO:0000313" key="9">
    <source>
        <dbReference type="EMBL" id="MFC6886415.1"/>
    </source>
</evidence>
<feature type="transmembrane region" description="Helical" evidence="7">
    <location>
        <begin position="689"/>
        <end position="708"/>
    </location>
</feature>
<reference evidence="10" key="1">
    <citation type="journal article" date="2019" name="Int. J. Syst. Evol. Microbiol.">
        <title>The Global Catalogue of Microorganisms (GCM) 10K type strain sequencing project: providing services to taxonomists for standard genome sequencing and annotation.</title>
        <authorList>
            <consortium name="The Broad Institute Genomics Platform"/>
            <consortium name="The Broad Institute Genome Sequencing Center for Infectious Disease"/>
            <person name="Wu L."/>
            <person name="Ma J."/>
        </authorList>
    </citation>
    <scope>NUCLEOTIDE SEQUENCE [LARGE SCALE GENOMIC DNA]</scope>
    <source>
        <strain evidence="10">JCM 3369</strain>
    </source>
</reference>
<evidence type="ECO:0000256" key="3">
    <source>
        <dbReference type="ARBA" id="ARBA00022475"/>
    </source>
</evidence>
<dbReference type="Proteomes" id="UP001596380">
    <property type="component" value="Unassembled WGS sequence"/>
</dbReference>
<evidence type="ECO:0000256" key="6">
    <source>
        <dbReference type="ARBA" id="ARBA00023136"/>
    </source>
</evidence>
<feature type="transmembrane region" description="Helical" evidence="7">
    <location>
        <begin position="402"/>
        <end position="427"/>
    </location>
</feature>
<accession>A0ABW2D1E1</accession>
<dbReference type="InterPro" id="IPR004869">
    <property type="entry name" value="MMPL_dom"/>
</dbReference>
<feature type="domain" description="Membrane transport protein MMPL" evidence="8">
    <location>
        <begin position="118"/>
        <end position="403"/>
    </location>
</feature>
<name>A0ABW2D1E1_9ACTN</name>
<organism evidence="9 10">
    <name type="scientific">Actinomadura yumaensis</name>
    <dbReference type="NCBI Taxonomy" id="111807"/>
    <lineage>
        <taxon>Bacteria</taxon>
        <taxon>Bacillati</taxon>
        <taxon>Actinomycetota</taxon>
        <taxon>Actinomycetes</taxon>
        <taxon>Streptosporangiales</taxon>
        <taxon>Thermomonosporaceae</taxon>
        <taxon>Actinomadura</taxon>
    </lineage>
</organism>
<sequence length="741" mass="75891">MPVAPAARTARALPPAAPFAGRPSRSERLALALVRRARLVLVLAALAVAAAAPFAWNVASHMSSGGFADAGAEAARADAALARGAGPGVPNLVLVAAAPRPVDDPGVRGDGAAFARRVAALAGAGTPVTSYWDGGGPALRSRDGRTALVALRLRGGEDERRRAARKLVPRVTGRHGALRVSAAGAEAAGLAAQDLSERDLRRSELMSLAPTFALLALVFGGLVAGALPAVVGAAAVTGTLALLRPLAELTPVSLYAVNLTTALGLGLAIDYGLILLTRYREEVDGGRGRDAAVVAATLAAGRTIAFSAVTVALSLSAMLVFPLYFLRSFAYAGIAVVALAGIAALTVLPALLAVLGPRVDAFALRRTRRPRVDAFAPIGDRRPRGPGAFWERLATAVMRRPWPVALGVGALLAALALPFAGVSFGLIDDRVLPPSSPVHQASQELRRGFDTREPVASAVLPGLDPRRDAARLAAYAAALSRVEGVDRVETGPGRTAWAAVRSRVEPYSDAGTRLVAALRAVPAPGGALVGGPAARLADTRAAVADRLPWALLIIGTATAALVFLLTGGVLLAAKAPAVGLLSLGASFGAVVHVFQEGRLRWLVGDFVVTGMTDLTVPVLMFCVAFGLSMDYEIFLLARIVECRAASGDTARAVAAGLRHTGRPVTSAAAVVAIVFAAFAASGLTLLKVLGAGLALAVVLDATLVRGLLVPAVMRLAGEANWWAPAPLRRALPGAGGAPRRR</sequence>
<dbReference type="Gene3D" id="1.20.1640.10">
    <property type="entry name" value="Multidrug efflux transporter AcrB transmembrane domain"/>
    <property type="match status" value="2"/>
</dbReference>